<reference evidence="3 4" key="1">
    <citation type="submission" date="2018-06" db="EMBL/GenBank/DDBJ databases">
        <title>Complete Genome Sequence of Ehrlichia minasensis Isolated From Cattle.</title>
        <authorList>
            <person name="Aguiar D.M."/>
            <person name="Araujo J.P.A.Jr."/>
            <person name="Nakazato L."/>
            <person name="Bard E."/>
            <person name="Cabezas-Cruz A."/>
        </authorList>
    </citation>
    <scope>NUCLEOTIDE SEQUENCE [LARGE SCALE GENOMIC DNA]</scope>
    <source>
        <strain evidence="3 4">B11</strain>
    </source>
</reference>
<evidence type="ECO:0000256" key="1">
    <source>
        <dbReference type="SAM" id="MobiDB-lite"/>
    </source>
</evidence>
<evidence type="ECO:0000256" key="2">
    <source>
        <dbReference type="SAM" id="Phobius"/>
    </source>
</evidence>
<feature type="transmembrane region" description="Helical" evidence="2">
    <location>
        <begin position="237"/>
        <end position="263"/>
    </location>
</feature>
<dbReference type="EMBL" id="QOHL01000005">
    <property type="protein sequence ID" value="RZB12903.1"/>
    <property type="molecule type" value="Genomic_DNA"/>
</dbReference>
<feature type="transmembrane region" description="Helical" evidence="2">
    <location>
        <begin position="57"/>
        <end position="82"/>
    </location>
</feature>
<keyword evidence="2" id="KW-0812">Transmembrane</keyword>
<dbReference type="AlphaFoldDB" id="A0A4Q6I6S1"/>
<gene>
    <name evidence="3" type="ORF">DRF75_01765</name>
</gene>
<organism evidence="3 4">
    <name type="scientific">Ehrlichia minasensis</name>
    <dbReference type="NCBI Taxonomy" id="1242993"/>
    <lineage>
        <taxon>Bacteria</taxon>
        <taxon>Pseudomonadati</taxon>
        <taxon>Pseudomonadota</taxon>
        <taxon>Alphaproteobacteria</taxon>
        <taxon>Rickettsiales</taxon>
        <taxon>Anaplasmataceae</taxon>
        <taxon>Ehrlichia</taxon>
    </lineage>
</organism>
<dbReference type="Proteomes" id="UP000293377">
    <property type="component" value="Unassembled WGS sequence"/>
</dbReference>
<keyword evidence="4" id="KW-1185">Reference proteome</keyword>
<comment type="caution">
    <text evidence="3">The sequence shown here is derived from an EMBL/GenBank/DDBJ whole genome shotgun (WGS) entry which is preliminary data.</text>
</comment>
<evidence type="ECO:0000313" key="4">
    <source>
        <dbReference type="Proteomes" id="UP000293377"/>
    </source>
</evidence>
<accession>A0A4Q6I6S1</accession>
<proteinExistence type="predicted"/>
<keyword evidence="2" id="KW-1133">Transmembrane helix</keyword>
<feature type="transmembrane region" description="Helical" evidence="2">
    <location>
        <begin position="194"/>
        <end position="216"/>
    </location>
</feature>
<evidence type="ECO:0008006" key="5">
    <source>
        <dbReference type="Google" id="ProtNLM"/>
    </source>
</evidence>
<feature type="compositionally biased region" description="Low complexity" evidence="1">
    <location>
        <begin position="20"/>
        <end position="42"/>
    </location>
</feature>
<feature type="transmembrane region" description="Helical" evidence="2">
    <location>
        <begin position="275"/>
        <end position="294"/>
    </location>
</feature>
<sequence>MGIFMVLENNNITDDDDAQESTSAQESTETVSESSSSTSVTQSTRDKKLDNIDFNTLFLAISFVGLLIEAASSTFNLVSTYVHVPGHIKHTVAIAFYVICILASLSMVASSTLAIKQSLNYKHNLQKISTGPSKEAQNNIDEGLLGYGKLKQRQINIKVCENAITIISELSWIIVSAMSLAMITANSGTPELEFASLCLAVLAPFLAFISCALRLSDANISRKTATSTREKRQANNFAVLCGIILVFEAIHCSCHIIEAFTLGGQMQNIYDFQDVTILGLELATICMFIIAFFVEKYLDKRAESSDHGSIPSLLNNENTSPLLHQHAQIS</sequence>
<keyword evidence="2" id="KW-0472">Membrane</keyword>
<protein>
    <recommendedName>
        <fullName evidence="5">Transmembrane protein</fullName>
    </recommendedName>
</protein>
<evidence type="ECO:0000313" key="3">
    <source>
        <dbReference type="EMBL" id="RZB12903.1"/>
    </source>
</evidence>
<feature type="region of interest" description="Disordered" evidence="1">
    <location>
        <begin position="8"/>
        <end position="42"/>
    </location>
</feature>
<feature type="transmembrane region" description="Helical" evidence="2">
    <location>
        <begin position="94"/>
        <end position="115"/>
    </location>
</feature>
<feature type="transmembrane region" description="Helical" evidence="2">
    <location>
        <begin position="159"/>
        <end position="182"/>
    </location>
</feature>
<name>A0A4Q6I6S1_9RICK</name>